<comment type="caution">
    <text evidence="4">The sequence shown here is derived from an EMBL/GenBank/DDBJ whole genome shotgun (WGS) entry which is preliminary data.</text>
</comment>
<dbReference type="Proteomes" id="UP000003856">
    <property type="component" value="Unassembled WGS sequence"/>
</dbReference>
<gene>
    <name evidence="4" type="ORF">AcdelDRAFT_1703</name>
</gene>
<evidence type="ECO:0000259" key="3">
    <source>
        <dbReference type="Pfam" id="PF13511"/>
    </source>
</evidence>
<proteinExistence type="predicted"/>
<dbReference type="EMBL" id="ACQT01000042">
    <property type="protein sequence ID" value="EER60725.1"/>
    <property type="molecule type" value="Genomic_DNA"/>
</dbReference>
<feature type="domain" description="DUF4124" evidence="3">
    <location>
        <begin position="12"/>
        <end position="65"/>
    </location>
</feature>
<feature type="chain" id="PRO_5002957320" description="DUF4124 domain-containing protein" evidence="2">
    <location>
        <begin position="22"/>
        <end position="204"/>
    </location>
</feature>
<dbReference type="Pfam" id="PF13511">
    <property type="entry name" value="DUF4124"/>
    <property type="match status" value="1"/>
</dbReference>
<dbReference type="AlphaFoldDB" id="C5T473"/>
<dbReference type="PATRIC" id="fig|573060.9.peg.3443"/>
<accession>C5T473</accession>
<dbReference type="InterPro" id="IPR025392">
    <property type="entry name" value="DUF4124"/>
</dbReference>
<feature type="signal peptide" evidence="2">
    <location>
        <begin position="1"/>
        <end position="21"/>
    </location>
</feature>
<evidence type="ECO:0000256" key="1">
    <source>
        <dbReference type="SAM" id="MobiDB-lite"/>
    </source>
</evidence>
<evidence type="ECO:0000313" key="4">
    <source>
        <dbReference type="EMBL" id="EER60725.1"/>
    </source>
</evidence>
<feature type="compositionally biased region" description="Basic and acidic residues" evidence="1">
    <location>
        <begin position="55"/>
        <end position="73"/>
    </location>
</feature>
<reference evidence="4 5" key="1">
    <citation type="submission" date="2009-05" db="EMBL/GenBank/DDBJ databases">
        <title>The draft genome of Acidovorax delafieldii 2AN.</title>
        <authorList>
            <consortium name="US DOE Joint Genome Institute (JGI-PGF)"/>
            <person name="Lucas S."/>
            <person name="Copeland A."/>
            <person name="Lapidus A."/>
            <person name="Glavina del Rio T."/>
            <person name="Tice H."/>
            <person name="Bruce D."/>
            <person name="Goodwin L."/>
            <person name="Pitluck S."/>
            <person name="Larimer F."/>
            <person name="Land M.L."/>
            <person name="Hauser L."/>
            <person name="Shelobolina E.S."/>
            <person name="Picardal F."/>
            <person name="Roden E."/>
            <person name="Emerson D."/>
        </authorList>
    </citation>
    <scope>NUCLEOTIDE SEQUENCE [LARGE SCALE GENOMIC DNA]</scope>
    <source>
        <strain evidence="4 5">2AN</strain>
    </source>
</reference>
<name>C5T473_ACIDE</name>
<evidence type="ECO:0000256" key="2">
    <source>
        <dbReference type="SAM" id="SignalP"/>
    </source>
</evidence>
<sequence>MRTSTLMGIAICAVVISTAQAQVHRCTNAAGQSTYTDAPCAEGQTSKLIERQKSATEIAQDRANADAAAERKYRAQAAERAQQDAPPTSTSQTSAPTPLAATPACKNAQKEMEFVSSIRTLSPDEKRMRANAAITNVNAACGTNTPLMQEPPKVIVKANPVITHCDSGFCYDDAGAVYKKTNADSITAADGRICTKSAGIWRCS</sequence>
<organism evidence="4 5">
    <name type="scientific">Acidovorax delafieldii 2AN</name>
    <dbReference type="NCBI Taxonomy" id="573060"/>
    <lineage>
        <taxon>Bacteria</taxon>
        <taxon>Pseudomonadati</taxon>
        <taxon>Pseudomonadota</taxon>
        <taxon>Betaproteobacteria</taxon>
        <taxon>Burkholderiales</taxon>
        <taxon>Comamonadaceae</taxon>
        <taxon>Acidovorax</taxon>
    </lineage>
</organism>
<feature type="region of interest" description="Disordered" evidence="1">
    <location>
        <begin position="55"/>
        <end position="103"/>
    </location>
</feature>
<evidence type="ECO:0000313" key="5">
    <source>
        <dbReference type="Proteomes" id="UP000003856"/>
    </source>
</evidence>
<feature type="compositionally biased region" description="Low complexity" evidence="1">
    <location>
        <begin position="75"/>
        <end position="103"/>
    </location>
</feature>
<protein>
    <recommendedName>
        <fullName evidence="3">DUF4124 domain-containing protein</fullName>
    </recommendedName>
</protein>
<keyword evidence="5" id="KW-1185">Reference proteome</keyword>
<dbReference type="RefSeq" id="WP_005795483.1">
    <property type="nucleotide sequence ID" value="NZ_ACQT01000042.1"/>
</dbReference>
<keyword evidence="2" id="KW-0732">Signal</keyword>